<evidence type="ECO:0000313" key="3">
    <source>
        <dbReference type="Proteomes" id="UP000646827"/>
    </source>
</evidence>
<organism evidence="2 3">
    <name type="scientific">Circinella minor</name>
    <dbReference type="NCBI Taxonomy" id="1195481"/>
    <lineage>
        <taxon>Eukaryota</taxon>
        <taxon>Fungi</taxon>
        <taxon>Fungi incertae sedis</taxon>
        <taxon>Mucoromycota</taxon>
        <taxon>Mucoromycotina</taxon>
        <taxon>Mucoromycetes</taxon>
        <taxon>Mucorales</taxon>
        <taxon>Lichtheimiaceae</taxon>
        <taxon>Circinella</taxon>
    </lineage>
</organism>
<evidence type="ECO:0000313" key="2">
    <source>
        <dbReference type="EMBL" id="KAG2219629.1"/>
    </source>
</evidence>
<feature type="region of interest" description="Disordered" evidence="1">
    <location>
        <begin position="484"/>
        <end position="505"/>
    </location>
</feature>
<comment type="caution">
    <text evidence="2">The sequence shown here is derived from an EMBL/GenBank/DDBJ whole genome shotgun (WGS) entry which is preliminary data.</text>
</comment>
<keyword evidence="3" id="KW-1185">Reference proteome</keyword>
<reference evidence="2 3" key="1">
    <citation type="submission" date="2020-12" db="EMBL/GenBank/DDBJ databases">
        <title>Metabolic potential, ecology and presence of endohyphal bacteria is reflected in genomic diversity of Mucoromycotina.</title>
        <authorList>
            <person name="Muszewska A."/>
            <person name="Okrasinska A."/>
            <person name="Steczkiewicz K."/>
            <person name="Drgas O."/>
            <person name="Orlowska M."/>
            <person name="Perlinska-Lenart U."/>
            <person name="Aleksandrzak-Piekarczyk T."/>
            <person name="Szatraj K."/>
            <person name="Zielenkiewicz U."/>
            <person name="Pilsyk S."/>
            <person name="Malc E."/>
            <person name="Mieczkowski P."/>
            <person name="Kruszewska J.S."/>
            <person name="Biernat P."/>
            <person name="Pawlowska J."/>
        </authorList>
    </citation>
    <scope>NUCLEOTIDE SEQUENCE [LARGE SCALE GENOMIC DNA]</scope>
    <source>
        <strain evidence="2 3">CBS 142.35</strain>
    </source>
</reference>
<dbReference type="Proteomes" id="UP000646827">
    <property type="component" value="Unassembled WGS sequence"/>
</dbReference>
<sequence>MDGNFQLKRFNQSFDSSAVDPCAEIVNTLWKANNDVVTSGYKKRDRSSIENVADSLASSSSQAELPSTDNYCEGWKSLSKSGLRSTFFPTTGVFAAICSRHDFVLGFMDMQTTGEKIEYPLSILNQVKATYGTNICIAYDVSCKLGKAIAYTEKVSDLKEAPLTIGAFHIYGHEASCQAQYHPKLIPNLGLIDGEGCERFWSYISPFVIPTRYMTEFNRHLFLNLLVNQYHEQKFEALGRTISKKYSKANKILNETKNQLRGYDVQALQQQWSEYANSLRQTASSVLRSRQLNETDKVRYAVLAYDFINKLMHTRRTGHKRAVTLSTQLSKALKKVTTAVNNYNRTVNESEAVHANDILKKDSNWRNEHDVVNDRNNPYLAMYQNKRAEEELVIIKNEARYTILYSAGLLIRLRALIDSLQDTEDLEKHGFIVLLHAKMTQVYYSFNQHSILLGHVVTEEEIVEVNRMITDATVASVFVESQSGIDDDCASSEDDKDDDEDDGNDELETIAALLEEQVNSDTNDN</sequence>
<dbReference type="PANTHER" id="PTHR33096:SF1">
    <property type="entry name" value="CXC1-LIKE CYSTEINE CLUSTER ASSOCIATED WITH KDZ TRANSPOSASES DOMAIN-CONTAINING PROTEIN"/>
    <property type="match status" value="1"/>
</dbReference>
<dbReference type="EMBL" id="JAEPRB010000170">
    <property type="protein sequence ID" value="KAG2219629.1"/>
    <property type="molecule type" value="Genomic_DNA"/>
</dbReference>
<gene>
    <name evidence="2" type="ORF">INT45_012330</name>
</gene>
<accession>A0A8H7RXI2</accession>
<dbReference type="InterPro" id="IPR040521">
    <property type="entry name" value="KDZ"/>
</dbReference>
<protein>
    <submittedName>
        <fullName evidence="2">Uncharacterized protein</fullName>
    </submittedName>
</protein>
<dbReference type="OrthoDB" id="2505730at2759"/>
<name>A0A8H7RXI2_9FUNG</name>
<evidence type="ECO:0000256" key="1">
    <source>
        <dbReference type="SAM" id="MobiDB-lite"/>
    </source>
</evidence>
<dbReference type="AlphaFoldDB" id="A0A8H7RXI2"/>
<proteinExistence type="predicted"/>
<feature type="compositionally biased region" description="Acidic residues" evidence="1">
    <location>
        <begin position="485"/>
        <end position="505"/>
    </location>
</feature>
<dbReference type="PANTHER" id="PTHR33096">
    <property type="entry name" value="CXC2 DOMAIN-CONTAINING PROTEIN"/>
    <property type="match status" value="1"/>
</dbReference>
<dbReference type="Pfam" id="PF18758">
    <property type="entry name" value="KDZ"/>
    <property type="match status" value="1"/>
</dbReference>